<keyword evidence="1" id="KW-0812">Transmembrane</keyword>
<dbReference type="AlphaFoldDB" id="L0JVI0"/>
<gene>
    <name evidence="2" type="ORF">Natoc_1207</name>
</gene>
<dbReference type="RefSeq" id="WP_015320493.1">
    <property type="nucleotide sequence ID" value="NC_019974.1"/>
</dbReference>
<organism evidence="2 3">
    <name type="scientific">Natronococcus occultus SP4</name>
    <dbReference type="NCBI Taxonomy" id="694430"/>
    <lineage>
        <taxon>Archaea</taxon>
        <taxon>Methanobacteriati</taxon>
        <taxon>Methanobacteriota</taxon>
        <taxon>Stenosarchaea group</taxon>
        <taxon>Halobacteria</taxon>
        <taxon>Halobacteriales</taxon>
        <taxon>Natrialbaceae</taxon>
        <taxon>Natronococcus</taxon>
    </lineage>
</organism>
<dbReference type="GeneID" id="80458425"/>
<keyword evidence="1" id="KW-1133">Transmembrane helix</keyword>
<accession>L0JVI0</accession>
<sequence length="43" mass="4622">MELDRVLSGDQLTGKQAAIIFFSWLAVVVIAGFTLLLITNGTV</sequence>
<evidence type="ECO:0000256" key="1">
    <source>
        <dbReference type="SAM" id="Phobius"/>
    </source>
</evidence>
<dbReference type="KEGG" id="nou:Natoc_1207"/>
<protein>
    <submittedName>
        <fullName evidence="2">Uncharacterized protein</fullName>
    </submittedName>
</protein>
<dbReference type="STRING" id="694430.Natoc_1207"/>
<evidence type="ECO:0000313" key="2">
    <source>
        <dbReference type="EMBL" id="AGB37042.1"/>
    </source>
</evidence>
<evidence type="ECO:0000313" key="3">
    <source>
        <dbReference type="Proteomes" id="UP000010878"/>
    </source>
</evidence>
<reference evidence="2 3" key="1">
    <citation type="submission" date="2012-11" db="EMBL/GenBank/DDBJ databases">
        <title>FINISHED of Natronococcus occultus SP4, DSM 3396.</title>
        <authorList>
            <consortium name="DOE Joint Genome Institute"/>
            <person name="Eisen J."/>
            <person name="Huntemann M."/>
            <person name="Wei C.-L."/>
            <person name="Han J."/>
            <person name="Detter J.C."/>
            <person name="Han C."/>
            <person name="Tapia R."/>
            <person name="Chen A."/>
            <person name="Kyrpides N."/>
            <person name="Mavromatis K."/>
            <person name="Markowitz V."/>
            <person name="Szeto E."/>
            <person name="Ivanova N."/>
            <person name="Mikhailova N."/>
            <person name="Ovchinnikova G."/>
            <person name="Pagani I."/>
            <person name="Pati A."/>
            <person name="Goodwin L."/>
            <person name="Nordberg H.P."/>
            <person name="Cantor M.N."/>
            <person name="Hua S.X."/>
            <person name="Woyke T."/>
            <person name="Eisen J."/>
            <person name="Klenk H.-P."/>
            <person name="Klenk H.-P."/>
        </authorList>
    </citation>
    <scope>NUCLEOTIDE SEQUENCE [LARGE SCALE GENOMIC DNA]</scope>
    <source>
        <strain evidence="2 3">SP4</strain>
    </source>
</reference>
<keyword evidence="1" id="KW-0472">Membrane</keyword>
<dbReference type="Proteomes" id="UP000010878">
    <property type="component" value="Chromosome"/>
</dbReference>
<name>L0JVI0_9EURY</name>
<dbReference type="eggNOG" id="arCOG11150">
    <property type="taxonomic scope" value="Archaea"/>
</dbReference>
<dbReference type="HOGENOM" id="CLU_216666_0_0_2"/>
<keyword evidence="3" id="KW-1185">Reference proteome</keyword>
<proteinExistence type="predicted"/>
<dbReference type="EMBL" id="CP003929">
    <property type="protein sequence ID" value="AGB37042.1"/>
    <property type="molecule type" value="Genomic_DNA"/>
</dbReference>
<feature type="transmembrane region" description="Helical" evidence="1">
    <location>
        <begin position="17"/>
        <end position="38"/>
    </location>
</feature>